<reference evidence="1 2" key="1">
    <citation type="submission" date="2015-07" db="EMBL/GenBank/DDBJ databases">
        <authorList>
            <consortium name="Pathogen Informatics"/>
        </authorList>
    </citation>
    <scope>NUCLEOTIDE SEQUENCE [LARGE SCALE GENOMIC DNA]</scope>
    <source>
        <strain evidence="1 2">A51</strain>
    </source>
</reference>
<dbReference type="AlphaFoldDB" id="A0A655P9N7"/>
<dbReference type="Proteomes" id="UP000044806">
    <property type="component" value="Unassembled WGS sequence"/>
</dbReference>
<evidence type="ECO:0000313" key="1">
    <source>
        <dbReference type="EMBL" id="CRZ99054.1"/>
    </source>
</evidence>
<accession>A0A655P9N7</accession>
<proteinExistence type="predicted"/>
<dbReference type="EMBL" id="CWOW01000002">
    <property type="protein sequence ID" value="CRZ99054.1"/>
    <property type="molecule type" value="Genomic_DNA"/>
</dbReference>
<protein>
    <submittedName>
        <fullName evidence="1">Uncharacterized protein</fullName>
    </submittedName>
</protein>
<evidence type="ECO:0000313" key="2">
    <source>
        <dbReference type="Proteomes" id="UP000044806"/>
    </source>
</evidence>
<organism evidence="1 2">
    <name type="scientific">Vibrio cholerae</name>
    <dbReference type="NCBI Taxonomy" id="666"/>
    <lineage>
        <taxon>Bacteria</taxon>
        <taxon>Pseudomonadati</taxon>
        <taxon>Pseudomonadota</taxon>
        <taxon>Gammaproteobacteria</taxon>
        <taxon>Vibrionales</taxon>
        <taxon>Vibrionaceae</taxon>
        <taxon>Vibrio</taxon>
    </lineage>
</organism>
<name>A0A655P9N7_VIBCL</name>
<sequence length="68" mass="7677">MIEAVQLTRHTPRSVNVVTQQKFNAERHIIQTPCGVNPWSKRKAKISSDQTARIPFGDFNQSLNTGAR</sequence>
<gene>
    <name evidence="1" type="ORF">ERS013165_00751</name>
</gene>